<proteinExistence type="predicted"/>
<feature type="compositionally biased region" description="Polar residues" evidence="1">
    <location>
        <begin position="917"/>
        <end position="997"/>
    </location>
</feature>
<evidence type="ECO:0000313" key="2">
    <source>
        <dbReference type="EMBL" id="CAL1535149.1"/>
    </source>
</evidence>
<feature type="compositionally biased region" description="Low complexity" evidence="1">
    <location>
        <begin position="1006"/>
        <end position="1020"/>
    </location>
</feature>
<feature type="compositionally biased region" description="Polar residues" evidence="1">
    <location>
        <begin position="752"/>
        <end position="810"/>
    </location>
</feature>
<feature type="compositionally biased region" description="Low complexity" evidence="1">
    <location>
        <begin position="289"/>
        <end position="329"/>
    </location>
</feature>
<feature type="compositionally biased region" description="Low complexity" evidence="1">
    <location>
        <begin position="598"/>
        <end position="610"/>
    </location>
</feature>
<comment type="caution">
    <text evidence="2">The sequence shown here is derived from an EMBL/GenBank/DDBJ whole genome shotgun (WGS) entry which is preliminary data.</text>
</comment>
<dbReference type="EMBL" id="CAXITT010000193">
    <property type="protein sequence ID" value="CAL1535149.1"/>
    <property type="molecule type" value="Genomic_DNA"/>
</dbReference>
<accession>A0AAV2HRG4</accession>
<keyword evidence="3" id="KW-1185">Reference proteome</keyword>
<organism evidence="2 3">
    <name type="scientific">Lymnaea stagnalis</name>
    <name type="common">Great pond snail</name>
    <name type="synonym">Helix stagnalis</name>
    <dbReference type="NCBI Taxonomy" id="6523"/>
    <lineage>
        <taxon>Eukaryota</taxon>
        <taxon>Metazoa</taxon>
        <taxon>Spiralia</taxon>
        <taxon>Lophotrochozoa</taxon>
        <taxon>Mollusca</taxon>
        <taxon>Gastropoda</taxon>
        <taxon>Heterobranchia</taxon>
        <taxon>Euthyneura</taxon>
        <taxon>Panpulmonata</taxon>
        <taxon>Hygrophila</taxon>
        <taxon>Lymnaeoidea</taxon>
        <taxon>Lymnaeidae</taxon>
        <taxon>Lymnaea</taxon>
    </lineage>
</organism>
<feature type="compositionally biased region" description="Polar residues" evidence="1">
    <location>
        <begin position="269"/>
        <end position="279"/>
    </location>
</feature>
<feature type="compositionally biased region" description="Basic and acidic residues" evidence="1">
    <location>
        <begin position="240"/>
        <end position="249"/>
    </location>
</feature>
<feature type="compositionally biased region" description="Polar residues" evidence="1">
    <location>
        <begin position="405"/>
        <end position="433"/>
    </location>
</feature>
<sequence>MSLKSDDSDSFMEYMSMRPRTASDSYNYRPRTSSFGKLQPMCRPRSASHGQGTRPFPKFSKLAVEQSRISQDPMHRTSMESSLQGSFDSLRVSNESLRKTSQEIRKKSGSNASDYAEMRGTPSPQLKLVSSEPDGYVNMQPGTAGRKSSPHRIRSDSSGSGRRPDIRTNSSDRLQQQTHLQQIDDYTEMAPTNVSSGGSRDSYMNMDYGTRQSNISDVKLTGATIPPSLSNDSEYMTMELDSKKSRSDTGRSVSMENVDTYVMYDPSHSAGNKQRTGSLGSKDKQIFRPTSSRKPSSVSMSSCSPSASSVIVQQQPSVSTSTRTGGSSDSIRKASRQSSMEKYSLGKDFRKKSGSTGSRPSSAKLPFSMGKDHNAPGFGIMPVRKPASTSAPVDDLDDEYIEFSPTATKGDSSHPNSHHPTQLHSSVQPSSHPSRGVPFSSSGGFSSAHPLPSPAEEEAYTLYNPAPQFASKTVHFQPQKPPPSKLNIPSSAKQGAAKEAQDYVGFEPGPPIHSVVSPSTSHRKINEAQEYVEYQPATAPGYFTFSPSLQPHESSRADGQEYVGYEPGPVSSQGASKPVSPNSVMSYIKGSSSDLTTGKSKQSQGPKQQQTFSDLSNKTGRGDAAPGKLSPSNSTHKTELPFKEGQIFTFPGNSQWSSPSASSLLSPNAAQPPPVYVTNAQNLQHPGTEKVAQHSNFVNKTNPAPFSSFSTAPPFPVSSKTLTSDPFKDGPHPDTAQQSKQPKAPPLIAGPQTGQQCLPATQSGQQCLPATQSGQQFLPPTQSGQPCLSTTQSSQNCLPSPQSSQKCLPATQSSQRFLPATPSSQPCLSVIQSGQECLSAAQTCTQSQSCSQNTVLNEGNHYVSYNPAQSGSFKSPKEDLAPETPLPSACLLQGAQTFGGAKPSVFTELTIDTGVENSFQGNVNQPQKNSHGYQRQTSAPASTHPSQALDTPKSNPTAQQPQVTSDSTVAEVNKQKNLSGAQTSSNHQPMSPIPSSENSKRHKHLSGSSTSDAPSPSASTNRHKHPSGSSTSSQKSRKASTDSEKSISKGSKSDSRGNNQSDSNSSLNLSGGKTKRRMPSGDKSPGSSAEKSPMSPTRGGGEFFCGEASPVAGKDLEAKMAVVKAKIQQSFGDVSGMVSSTSKDGHGQSLGDMTAACKKDGHGLIRPGSTPCMQSLDAAPDVSRSAGDTPNFSSRSCCLQFSSSSRTRHSIPDLGNYQQINFASSSGLVSTGSEQKVNTSSSNSGSGESCGSTHSEPAFKPLIYVKLDLGGSEGQGDADLKVPRIKSRNSSDADEKQPPLSYAQIDFVKSQNLNKGKSMTMAGGDSSSKS</sequence>
<feature type="compositionally biased region" description="Basic and acidic residues" evidence="1">
    <location>
        <begin position="1039"/>
        <end position="1055"/>
    </location>
</feature>
<feature type="compositionally biased region" description="Low complexity" evidence="1">
    <location>
        <begin position="703"/>
        <end position="712"/>
    </location>
</feature>
<feature type="compositionally biased region" description="Polar residues" evidence="1">
    <location>
        <begin position="168"/>
        <end position="181"/>
    </location>
</feature>
<feature type="compositionally biased region" description="Basic and acidic residues" evidence="1">
    <location>
        <begin position="96"/>
        <end position="106"/>
    </location>
</feature>
<name>A0AAV2HRG4_LYMST</name>
<feature type="region of interest" description="Disordered" evidence="1">
    <location>
        <begin position="542"/>
        <end position="810"/>
    </location>
</feature>
<feature type="compositionally biased region" description="Polar residues" evidence="1">
    <location>
        <begin position="570"/>
        <end position="597"/>
    </location>
</feature>
<feature type="compositionally biased region" description="Polar residues" evidence="1">
    <location>
        <begin position="1228"/>
        <end position="1239"/>
    </location>
</feature>
<feature type="compositionally biased region" description="Polar residues" evidence="1">
    <location>
        <begin position="693"/>
        <end position="702"/>
    </location>
</feature>
<gene>
    <name evidence="2" type="ORF">GSLYS_00009109001</name>
</gene>
<dbReference type="Proteomes" id="UP001497497">
    <property type="component" value="Unassembled WGS sequence"/>
</dbReference>
<feature type="compositionally biased region" description="Polar residues" evidence="1">
    <location>
        <begin position="22"/>
        <end position="36"/>
    </location>
</feature>
<protein>
    <submittedName>
        <fullName evidence="2">Uncharacterized protein</fullName>
    </submittedName>
</protein>
<feature type="compositionally biased region" description="Low complexity" evidence="1">
    <location>
        <begin position="1240"/>
        <end position="1252"/>
    </location>
</feature>
<feature type="compositionally biased region" description="Polar residues" evidence="1">
    <location>
        <begin position="190"/>
        <end position="199"/>
    </location>
</feature>
<feature type="region of interest" description="Disordered" evidence="1">
    <location>
        <begin position="1228"/>
        <end position="1254"/>
    </location>
</feature>
<feature type="compositionally biased region" description="Polar residues" evidence="1">
    <location>
        <begin position="79"/>
        <end position="95"/>
    </location>
</feature>
<reference evidence="2 3" key="1">
    <citation type="submission" date="2024-04" db="EMBL/GenBank/DDBJ databases">
        <authorList>
            <consortium name="Genoscope - CEA"/>
            <person name="William W."/>
        </authorList>
    </citation>
    <scope>NUCLEOTIDE SEQUENCE [LARGE SCALE GENOMIC DNA]</scope>
</reference>
<feature type="region of interest" description="Disordered" evidence="1">
    <location>
        <begin position="917"/>
        <end position="1108"/>
    </location>
</feature>
<feature type="compositionally biased region" description="Low complexity" evidence="1">
    <location>
        <begin position="653"/>
        <end position="669"/>
    </location>
</feature>
<feature type="region of interest" description="Disordered" evidence="1">
    <location>
        <begin position="1"/>
        <end position="522"/>
    </location>
</feature>
<feature type="region of interest" description="Disordered" evidence="1">
    <location>
        <begin position="1135"/>
        <end position="1196"/>
    </location>
</feature>
<feature type="region of interest" description="Disordered" evidence="1">
    <location>
        <begin position="1271"/>
        <end position="1308"/>
    </location>
</feature>
<feature type="compositionally biased region" description="Low complexity" evidence="1">
    <location>
        <begin position="1058"/>
        <end position="1070"/>
    </location>
</feature>
<evidence type="ECO:0000313" key="3">
    <source>
        <dbReference type="Proteomes" id="UP001497497"/>
    </source>
</evidence>
<evidence type="ECO:0000256" key="1">
    <source>
        <dbReference type="SAM" id="MobiDB-lite"/>
    </source>
</evidence>